<dbReference type="Pfam" id="PF17910">
    <property type="entry name" value="FeoB_Cyto"/>
    <property type="match status" value="1"/>
</dbReference>
<evidence type="ECO:0000256" key="13">
    <source>
        <dbReference type="ARBA" id="ARBA00031200"/>
    </source>
</evidence>
<dbReference type="InterPro" id="IPR003373">
    <property type="entry name" value="Fe2_transport_prot-B"/>
</dbReference>
<feature type="transmembrane region" description="Helical" evidence="17">
    <location>
        <begin position="460"/>
        <end position="483"/>
    </location>
</feature>
<dbReference type="Gene3D" id="1.10.287.1770">
    <property type="match status" value="1"/>
</dbReference>
<keyword evidence="5 17" id="KW-0410">Iron transport</keyword>
<dbReference type="NCBIfam" id="TIGR00437">
    <property type="entry name" value="feoB"/>
    <property type="match status" value="1"/>
</dbReference>
<evidence type="ECO:0000259" key="18">
    <source>
        <dbReference type="PROSITE" id="PS51711"/>
    </source>
</evidence>
<feature type="domain" description="FeoB-type G" evidence="18">
    <location>
        <begin position="4"/>
        <end position="166"/>
    </location>
</feature>
<name>A0A151B4M4_9CLOT</name>
<feature type="transmembrane region" description="Helical" evidence="17">
    <location>
        <begin position="349"/>
        <end position="373"/>
    </location>
</feature>
<organism evidence="19 20">
    <name type="scientific">Clostridium tepidiprofundi DSM 19306</name>
    <dbReference type="NCBI Taxonomy" id="1121338"/>
    <lineage>
        <taxon>Bacteria</taxon>
        <taxon>Bacillati</taxon>
        <taxon>Bacillota</taxon>
        <taxon>Clostridia</taxon>
        <taxon>Eubacteriales</taxon>
        <taxon>Clostridiaceae</taxon>
        <taxon>Clostridium</taxon>
    </lineage>
</organism>
<evidence type="ECO:0000256" key="17">
    <source>
        <dbReference type="RuleBase" id="RU362098"/>
    </source>
</evidence>
<dbReference type="GO" id="GO:0015093">
    <property type="term" value="F:ferrous iron transmembrane transporter activity"/>
    <property type="evidence" value="ECO:0007669"/>
    <property type="project" value="UniProtKB-UniRule"/>
</dbReference>
<reference evidence="19 20" key="1">
    <citation type="submission" date="2016-02" db="EMBL/GenBank/DDBJ databases">
        <title>Genome sequence of Clostridium tepidiprofundi DSM 19306.</title>
        <authorList>
            <person name="Poehlein A."/>
            <person name="Daniel R."/>
        </authorList>
    </citation>
    <scope>NUCLEOTIDE SEQUENCE [LARGE SCALE GENOMIC DNA]</scope>
    <source>
        <strain evidence="19 20">DSM 19306</strain>
    </source>
</reference>
<dbReference type="InterPro" id="IPR041069">
    <property type="entry name" value="FeoB_Cyto"/>
</dbReference>
<feature type="transmembrane region" description="Helical" evidence="17">
    <location>
        <begin position="650"/>
        <end position="673"/>
    </location>
</feature>
<keyword evidence="7 15" id="KW-0547">Nucleotide-binding</keyword>
<evidence type="ECO:0000256" key="14">
    <source>
        <dbReference type="NCBIfam" id="TIGR00437"/>
    </source>
</evidence>
<accession>A0A151B4M4</accession>
<feature type="transmembrane region" description="Helical" evidence="17">
    <location>
        <begin position="428"/>
        <end position="454"/>
    </location>
</feature>
<comment type="function">
    <text evidence="1 17">Probable transporter of a GTP-driven Fe(2+) uptake system.</text>
</comment>
<evidence type="ECO:0000313" key="20">
    <source>
        <dbReference type="Proteomes" id="UP000075531"/>
    </source>
</evidence>
<sequence length="676" mass="73960">MNSEIIVALVGNPNCGKTSIFNALTGSNQHVGNWPGVTVEKKEGKLTFSGRKLKIVDLPGTYSLGAYSEDEVVARDFILKDKPDVVINVIDSTNIERNLYLTVQLMEMNTNVVLALNMADEADKKNIFIDHEKLSETLHIPAVPTVASKKKGIEELLKNVIEVVDNKGKHKCKIKYGKEIEQEINEISDSLNECAAGLDYPADWTALKLLENDEYVLNNIKENDKSGKIIDKVKKSIDNITSSIGYEPDAAIVDKRYEFIAESTRGCIKKNDENKETWSDKIDKVVTHKVGGLLIFAGIMFFMYQITMSFGNDFLGGLVDEGFGVLADWASEALANSPELLRSFVVDGIIGGLGSVLVFIPLIAVMYLIISILEESGYMARAAYVMDRFMQSIGLHGKTAVSMIIGSGCNVAGIMSTRTLESKKDRMIAILINPFVSCATKMEIYGVFVGAFFAGKKFGIFNAGGFIVFSLYAIGILIAILSAKLFSKYLFKGESSYFVMELPPYRVPTVKGVLIHMWEKASAFVKRAGTVIFVVVVLIWFLSVMPLGIEPGSAESVLGRIGSFIAPIFKPLGFGTWESAVALITGVLAKEAVVGTMGTVYSVSGGTLQTAIQSNFTALSAYSFMIFCLLYVPCVAAIGAIRRETNSHKWALFSALYSTTVAWIVAFLVYNIGRMI</sequence>
<feature type="transmembrane region" description="Helical" evidence="17">
    <location>
        <begin position="528"/>
        <end position="549"/>
    </location>
</feature>
<dbReference type="PRINTS" id="PR00326">
    <property type="entry name" value="GTP1OBG"/>
</dbReference>
<evidence type="ECO:0000256" key="10">
    <source>
        <dbReference type="ARBA" id="ARBA00023065"/>
    </source>
</evidence>
<dbReference type="NCBIfam" id="TIGR00231">
    <property type="entry name" value="small_GTP"/>
    <property type="match status" value="1"/>
</dbReference>
<evidence type="ECO:0000256" key="11">
    <source>
        <dbReference type="ARBA" id="ARBA00023134"/>
    </source>
</evidence>
<dbReference type="CDD" id="cd01879">
    <property type="entry name" value="FeoB"/>
    <property type="match status" value="1"/>
</dbReference>
<evidence type="ECO:0000256" key="2">
    <source>
        <dbReference type="ARBA" id="ARBA00004651"/>
    </source>
</evidence>
<dbReference type="PANTHER" id="PTHR43185:SF1">
    <property type="entry name" value="FE(2+) TRANSPORTER FEOB"/>
    <property type="match status" value="1"/>
</dbReference>
<evidence type="ECO:0000256" key="12">
    <source>
        <dbReference type="ARBA" id="ARBA00023136"/>
    </source>
</evidence>
<comment type="similarity">
    <text evidence="17">Belongs to the TRAFAC class TrmE-Era-EngA-EngB-Septin-like GTPase superfamily. FeoB GTPase (TC 9.A.8) family.</text>
</comment>
<dbReference type="Pfam" id="PF02421">
    <property type="entry name" value="FeoB_N"/>
    <property type="match status" value="1"/>
</dbReference>
<dbReference type="InterPro" id="IPR005225">
    <property type="entry name" value="Small_GTP-bd"/>
</dbReference>
<dbReference type="InterPro" id="IPR006073">
    <property type="entry name" value="GTP-bd"/>
</dbReference>
<feature type="binding site" evidence="16">
    <location>
        <position position="26"/>
    </location>
    <ligand>
        <name>Mg(2+)</name>
        <dbReference type="ChEBI" id="CHEBI:18420"/>
        <label>2</label>
    </ligand>
</feature>
<dbReference type="RefSeq" id="WP_066824284.1">
    <property type="nucleotide sequence ID" value="NZ_LTBA01000011.1"/>
</dbReference>
<comment type="caution">
    <text evidence="19">The sequence shown here is derived from an EMBL/GenBank/DDBJ whole genome shotgun (WGS) entry which is preliminary data.</text>
</comment>
<feature type="binding site" evidence="16">
    <location>
        <position position="23"/>
    </location>
    <ligand>
        <name>Mg(2+)</name>
        <dbReference type="ChEBI" id="CHEBI:18420"/>
        <label>2</label>
    </ligand>
</feature>
<dbReference type="InterPro" id="IPR011640">
    <property type="entry name" value="Fe2_transport_prot_B_C"/>
</dbReference>
<evidence type="ECO:0000256" key="1">
    <source>
        <dbReference type="ARBA" id="ARBA00003926"/>
    </source>
</evidence>
<evidence type="ECO:0000256" key="16">
    <source>
        <dbReference type="PIRSR" id="PIRSR603373-2"/>
    </source>
</evidence>
<evidence type="ECO:0000256" key="4">
    <source>
        <dbReference type="ARBA" id="ARBA00022475"/>
    </source>
</evidence>
<feature type="binding site" evidence="16">
    <location>
        <position position="22"/>
    </location>
    <ligand>
        <name>Mg(2+)</name>
        <dbReference type="ChEBI" id="CHEBI:18420"/>
        <label>1</label>
    </ligand>
</feature>
<dbReference type="EMBL" id="LTBA01000011">
    <property type="protein sequence ID" value="KYH34712.1"/>
    <property type="molecule type" value="Genomic_DNA"/>
</dbReference>
<feature type="binding site" evidence="15">
    <location>
        <begin position="36"/>
        <end position="40"/>
    </location>
    <ligand>
        <name>GTP</name>
        <dbReference type="ChEBI" id="CHEBI:37565"/>
        <label>1</label>
    </ligand>
</feature>
<keyword evidence="11 15" id="KW-0342">GTP-binding</keyword>
<keyword evidence="8 17" id="KW-1133">Transmembrane helix</keyword>
<dbReference type="Pfam" id="PF07670">
    <property type="entry name" value="Gate"/>
    <property type="match status" value="2"/>
</dbReference>
<feature type="binding site" evidence="15">
    <location>
        <begin position="11"/>
        <end position="18"/>
    </location>
    <ligand>
        <name>GTP</name>
        <dbReference type="ChEBI" id="CHEBI:37565"/>
        <label>1</label>
    </ligand>
</feature>
<feature type="binding site" evidence="15">
    <location>
        <begin position="57"/>
        <end position="60"/>
    </location>
    <ligand>
        <name>GTP</name>
        <dbReference type="ChEBI" id="CHEBI:37565"/>
        <label>1</label>
    </ligand>
</feature>
<dbReference type="GO" id="GO:0005525">
    <property type="term" value="F:GTP binding"/>
    <property type="evidence" value="ECO:0007669"/>
    <property type="project" value="UniProtKB-KW"/>
</dbReference>
<gene>
    <name evidence="19" type="primary">feoB_2</name>
    <name evidence="19" type="ORF">CLTEP_13090</name>
</gene>
<keyword evidence="10" id="KW-0406">Ion transport</keyword>
<dbReference type="GO" id="GO:0046872">
    <property type="term" value="F:metal ion binding"/>
    <property type="evidence" value="ECO:0007669"/>
    <property type="project" value="UniProtKB-KW"/>
</dbReference>
<dbReference type="SUPFAM" id="SSF52540">
    <property type="entry name" value="P-loop containing nucleoside triphosphate hydrolases"/>
    <property type="match status" value="1"/>
</dbReference>
<keyword evidence="16" id="KW-0460">Magnesium</keyword>
<comment type="caution">
    <text evidence="17">Lacks conserved residue(s) required for the propagation of feature annotation.</text>
</comment>
<feature type="binding site" evidence="16">
    <location>
        <position position="25"/>
    </location>
    <ligand>
        <name>Mg(2+)</name>
        <dbReference type="ChEBI" id="CHEBI:18420"/>
        <label>2</label>
    </ligand>
</feature>
<comment type="subcellular location">
    <subcellularLocation>
        <location evidence="2 17">Cell membrane</location>
        <topology evidence="2 17">Multi-pass membrane protein</topology>
    </subcellularLocation>
</comment>
<keyword evidence="6 17" id="KW-0812">Transmembrane</keyword>
<keyword evidence="3 17" id="KW-0813">Transport</keyword>
<evidence type="ECO:0000256" key="5">
    <source>
        <dbReference type="ARBA" id="ARBA00022496"/>
    </source>
</evidence>
<feature type="transmembrane region" description="Helical" evidence="17">
    <location>
        <begin position="290"/>
        <end position="310"/>
    </location>
</feature>
<dbReference type="Gene3D" id="3.40.50.300">
    <property type="entry name" value="P-loop containing nucleotide triphosphate hydrolases"/>
    <property type="match status" value="1"/>
</dbReference>
<proteinExistence type="inferred from homology"/>
<evidence type="ECO:0000313" key="19">
    <source>
        <dbReference type="EMBL" id="KYH34712.1"/>
    </source>
</evidence>
<evidence type="ECO:0000256" key="6">
    <source>
        <dbReference type="ARBA" id="ARBA00022692"/>
    </source>
</evidence>
<dbReference type="PATRIC" id="fig|1121338.3.peg.1345"/>
<keyword evidence="9 17" id="KW-0408">Iron</keyword>
<dbReference type="Pfam" id="PF07664">
    <property type="entry name" value="FeoB_C"/>
    <property type="match status" value="1"/>
</dbReference>
<evidence type="ECO:0000256" key="9">
    <source>
        <dbReference type="ARBA" id="ARBA00023004"/>
    </source>
</evidence>
<protein>
    <recommendedName>
        <fullName evidence="13 14">Ferrous iron transport protein B</fullName>
    </recommendedName>
</protein>
<dbReference type="FunFam" id="3.40.50.300:FF:000969">
    <property type="entry name" value="Ferrous iron transporter B"/>
    <property type="match status" value="1"/>
</dbReference>
<keyword evidence="4" id="KW-1003">Cell membrane</keyword>
<evidence type="ECO:0000256" key="7">
    <source>
        <dbReference type="ARBA" id="ARBA00022741"/>
    </source>
</evidence>
<dbReference type="PROSITE" id="PS51711">
    <property type="entry name" value="G_FEOB"/>
    <property type="match status" value="1"/>
</dbReference>
<evidence type="ECO:0000256" key="15">
    <source>
        <dbReference type="PIRSR" id="PIRSR603373-1"/>
    </source>
</evidence>
<dbReference type="InterPro" id="IPR027417">
    <property type="entry name" value="P-loop_NTPase"/>
</dbReference>
<keyword evidence="12 17" id="KW-0472">Membrane</keyword>
<dbReference type="InterPro" id="IPR011642">
    <property type="entry name" value="Gate_dom"/>
</dbReference>
<dbReference type="OrthoDB" id="9809127at2"/>
<keyword evidence="16" id="KW-0479">Metal-binding</keyword>
<dbReference type="PANTHER" id="PTHR43185">
    <property type="entry name" value="FERROUS IRON TRANSPORT PROTEIN B"/>
    <property type="match status" value="1"/>
</dbReference>
<dbReference type="Proteomes" id="UP000075531">
    <property type="component" value="Unassembled WGS sequence"/>
</dbReference>
<dbReference type="AlphaFoldDB" id="A0A151B4M4"/>
<feature type="transmembrane region" description="Helical" evidence="17">
    <location>
        <begin position="619"/>
        <end position="638"/>
    </location>
</feature>
<dbReference type="InterPro" id="IPR050860">
    <property type="entry name" value="FeoB_GTPase"/>
</dbReference>
<dbReference type="GO" id="GO:0005886">
    <property type="term" value="C:plasma membrane"/>
    <property type="evidence" value="ECO:0007669"/>
    <property type="project" value="UniProtKB-SubCell"/>
</dbReference>
<keyword evidence="20" id="KW-1185">Reference proteome</keyword>
<dbReference type="STRING" id="1121338.CLTEP_13090"/>
<evidence type="ECO:0000256" key="8">
    <source>
        <dbReference type="ARBA" id="ARBA00022989"/>
    </source>
</evidence>
<evidence type="ECO:0000256" key="3">
    <source>
        <dbReference type="ARBA" id="ARBA00022448"/>
    </source>
</evidence>
<feature type="binding site" evidence="15">
    <location>
        <begin position="117"/>
        <end position="120"/>
    </location>
    <ligand>
        <name>GTP</name>
        <dbReference type="ChEBI" id="CHEBI:37565"/>
        <label>1</label>
    </ligand>
</feature>
<dbReference type="InterPro" id="IPR030389">
    <property type="entry name" value="G_FEOB_dom"/>
</dbReference>